<protein>
    <submittedName>
        <fullName evidence="1">Transport and Golgi organization 2-like protein</fullName>
    </submittedName>
</protein>
<keyword evidence="2" id="KW-1185">Reference proteome</keyword>
<name>A0AAX6GLQ0_IRIPA</name>
<proteinExistence type="predicted"/>
<evidence type="ECO:0000313" key="2">
    <source>
        <dbReference type="Proteomes" id="UP001140949"/>
    </source>
</evidence>
<accession>A0AAX6GLQ0</accession>
<dbReference type="InterPro" id="IPR008551">
    <property type="entry name" value="TANGO2"/>
</dbReference>
<dbReference type="AlphaFoldDB" id="A0AAX6GLQ0"/>
<dbReference type="Pfam" id="PF05742">
    <property type="entry name" value="TANGO2"/>
    <property type="match status" value="1"/>
</dbReference>
<dbReference type="PANTHER" id="PTHR17985:SF8">
    <property type="entry name" value="TRANSPORT AND GOLGI ORGANIZATION PROTEIN 2 HOMOLOG"/>
    <property type="match status" value="1"/>
</dbReference>
<reference evidence="1" key="2">
    <citation type="submission" date="2023-04" db="EMBL/GenBank/DDBJ databases">
        <authorList>
            <person name="Bruccoleri R.E."/>
            <person name="Oakeley E.J."/>
            <person name="Faust A.-M."/>
            <person name="Dessus-Babus S."/>
            <person name="Altorfer M."/>
            <person name="Burckhardt D."/>
            <person name="Oertli M."/>
            <person name="Naumann U."/>
            <person name="Petersen F."/>
            <person name="Wong J."/>
        </authorList>
    </citation>
    <scope>NUCLEOTIDE SEQUENCE</scope>
    <source>
        <strain evidence="1">GSM-AAB239-AS_SAM_17_03QT</strain>
        <tissue evidence="1">Leaf</tissue>
    </source>
</reference>
<dbReference type="EMBL" id="JANAVB010018993">
    <property type="protein sequence ID" value="KAJ6829198.1"/>
    <property type="molecule type" value="Genomic_DNA"/>
</dbReference>
<sequence>MWIRILNIFLRTKPNISGVGGTAVKNNRWDSDVLNISFLPLHKIPSDPQKESSCKGIMCIAAWVWQAHPVYQLLLLLNRDEYHDRPTEPVGWWGLSDKQILGGRDVVGGGTWLGCTKNGRMAFLTNVREPDSDHLADPKTRGALPVRFLESVKSPAEFAEEIEKEADQYNGFNLILSDLCSKAMIYISNRPKGAISIQMVSPGLHVLSNAMLDTPWYKTQLLGENFKELLEKQGDTEFVAQERVQELMTDTRKADFDKLPNTGVPPEWEHALSSIFVEVDTKEGRYGTRSMAALSVKNDGEVIFFERYLESGIWKEHTLQYHIENVSNV</sequence>
<dbReference type="PANTHER" id="PTHR17985">
    <property type="entry name" value="SER/THR-RICH PROTEIN T10 IN DGCR REGION"/>
    <property type="match status" value="1"/>
</dbReference>
<dbReference type="Proteomes" id="UP001140949">
    <property type="component" value="Unassembled WGS sequence"/>
</dbReference>
<reference evidence="1" key="1">
    <citation type="journal article" date="2023" name="GigaByte">
        <title>Genome assembly of the bearded iris, Iris pallida Lam.</title>
        <authorList>
            <person name="Bruccoleri R.E."/>
            <person name="Oakeley E.J."/>
            <person name="Faust A.M.E."/>
            <person name="Altorfer M."/>
            <person name="Dessus-Babus S."/>
            <person name="Burckhardt D."/>
            <person name="Oertli M."/>
            <person name="Naumann U."/>
            <person name="Petersen F."/>
            <person name="Wong J."/>
        </authorList>
    </citation>
    <scope>NUCLEOTIDE SEQUENCE</scope>
    <source>
        <strain evidence="1">GSM-AAB239-AS_SAM_17_03QT</strain>
    </source>
</reference>
<organism evidence="1 2">
    <name type="scientific">Iris pallida</name>
    <name type="common">Sweet iris</name>
    <dbReference type="NCBI Taxonomy" id="29817"/>
    <lineage>
        <taxon>Eukaryota</taxon>
        <taxon>Viridiplantae</taxon>
        <taxon>Streptophyta</taxon>
        <taxon>Embryophyta</taxon>
        <taxon>Tracheophyta</taxon>
        <taxon>Spermatophyta</taxon>
        <taxon>Magnoliopsida</taxon>
        <taxon>Liliopsida</taxon>
        <taxon>Asparagales</taxon>
        <taxon>Iridaceae</taxon>
        <taxon>Iridoideae</taxon>
        <taxon>Irideae</taxon>
        <taxon>Iris</taxon>
    </lineage>
</organism>
<gene>
    <name evidence="1" type="ORF">M6B38_360330</name>
</gene>
<evidence type="ECO:0000313" key="1">
    <source>
        <dbReference type="EMBL" id="KAJ6829198.1"/>
    </source>
</evidence>
<comment type="caution">
    <text evidence="1">The sequence shown here is derived from an EMBL/GenBank/DDBJ whole genome shotgun (WGS) entry which is preliminary data.</text>
</comment>